<name>A0ABN9T1N9_9DINO</name>
<accession>A0ABN9T1N9</accession>
<evidence type="ECO:0000313" key="2">
    <source>
        <dbReference type="EMBL" id="CAK0838870.1"/>
    </source>
</evidence>
<feature type="region of interest" description="Disordered" evidence="1">
    <location>
        <begin position="1"/>
        <end position="97"/>
    </location>
</feature>
<evidence type="ECO:0000313" key="3">
    <source>
        <dbReference type="Proteomes" id="UP001189429"/>
    </source>
</evidence>
<protein>
    <submittedName>
        <fullName evidence="2">Uncharacterized protein</fullName>
    </submittedName>
</protein>
<proteinExistence type="predicted"/>
<organism evidence="2 3">
    <name type="scientific">Prorocentrum cordatum</name>
    <dbReference type="NCBI Taxonomy" id="2364126"/>
    <lineage>
        <taxon>Eukaryota</taxon>
        <taxon>Sar</taxon>
        <taxon>Alveolata</taxon>
        <taxon>Dinophyceae</taxon>
        <taxon>Prorocentrales</taxon>
        <taxon>Prorocentraceae</taxon>
        <taxon>Prorocentrum</taxon>
    </lineage>
</organism>
<feature type="compositionally biased region" description="Low complexity" evidence="1">
    <location>
        <begin position="31"/>
        <end position="77"/>
    </location>
</feature>
<sequence>MSLSSLPGSWRKQALAGASHSAPKAPRTDVAGKAPAAGGKASAAGGKAPAAGGKAPAAGGGPAAAASQAPAAAAKPPAAAPPPARPVRQQRMEVDEEEAGSLGQRLLVQLESRVRTLESIVTLCFLLNKTAPVVVAMKTALEEYNKEVEGMDDPSRHHSPHLDVAAALLEFFAEGEVPGGLDAAGQARCYALRRLQAMMHIGPAHQFAEWCKLALCLPTFTPPGKEEKVRLIIAFEGSVEVCYEPQAEMEHTSKILEATRHYLSAEGEAQQQSIKELVKLTPLSPLELAPGLSPPPARLVQVNSLLSTALVAHGAAFRSGRAPVGNLAYKIGKKRGRRGGGGRK</sequence>
<keyword evidence="3" id="KW-1185">Reference proteome</keyword>
<comment type="caution">
    <text evidence="2">The sequence shown here is derived from an EMBL/GenBank/DDBJ whole genome shotgun (WGS) entry which is preliminary data.</text>
</comment>
<reference evidence="2" key="1">
    <citation type="submission" date="2023-10" db="EMBL/GenBank/DDBJ databases">
        <authorList>
            <person name="Chen Y."/>
            <person name="Shah S."/>
            <person name="Dougan E. K."/>
            <person name="Thang M."/>
            <person name="Chan C."/>
        </authorList>
    </citation>
    <scope>NUCLEOTIDE SEQUENCE [LARGE SCALE GENOMIC DNA]</scope>
</reference>
<gene>
    <name evidence="2" type="ORF">PCOR1329_LOCUS34716</name>
</gene>
<evidence type="ECO:0000256" key="1">
    <source>
        <dbReference type="SAM" id="MobiDB-lite"/>
    </source>
</evidence>
<dbReference type="Proteomes" id="UP001189429">
    <property type="component" value="Unassembled WGS sequence"/>
</dbReference>
<dbReference type="EMBL" id="CAUYUJ010014253">
    <property type="protein sequence ID" value="CAK0838870.1"/>
    <property type="molecule type" value="Genomic_DNA"/>
</dbReference>